<dbReference type="EMBL" id="UFVR01000004">
    <property type="protein sequence ID" value="SUX49058.1"/>
    <property type="molecule type" value="Genomic_DNA"/>
</dbReference>
<evidence type="ECO:0000313" key="3">
    <source>
        <dbReference type="EMBL" id="SUX49058.1"/>
    </source>
</evidence>
<sequence>MPPLFQNQLLMKYGRFTDKNLIFKSKAKYKILKIIKYLY</sequence>
<dbReference type="EMBL" id="FTMF01000004">
    <property type="protein sequence ID" value="SIQ33238.1"/>
    <property type="molecule type" value="Genomic_DNA"/>
</dbReference>
<dbReference type="STRING" id="254.SAMN05421682_104122"/>
<dbReference type="AlphaFoldDB" id="A0A381FR64"/>
<evidence type="ECO:0000313" key="5">
    <source>
        <dbReference type="Proteomes" id="UP000254282"/>
    </source>
</evidence>
<evidence type="ECO:0000313" key="2">
    <source>
        <dbReference type="EMBL" id="SUX41287.1"/>
    </source>
</evidence>
<dbReference type="Proteomes" id="UP000254282">
    <property type="component" value="Unassembled WGS sequence"/>
</dbReference>
<dbReference type="Proteomes" id="UP000255231">
    <property type="component" value="Unassembled WGS sequence"/>
</dbReference>
<evidence type="ECO:0000313" key="1">
    <source>
        <dbReference type="EMBL" id="SIQ33238.1"/>
    </source>
</evidence>
<reference evidence="1 4" key="1">
    <citation type="submission" date="2017-01" db="EMBL/GenBank/DDBJ databases">
        <authorList>
            <person name="Varghese N."/>
            <person name="Submissions S."/>
        </authorList>
    </citation>
    <scope>NUCLEOTIDE SEQUENCE [LARGE SCALE GENOMIC DNA]</scope>
    <source>
        <strain evidence="1 4">ATCC 27950</strain>
    </source>
</reference>
<accession>A0A381FR64</accession>
<reference evidence="5 6" key="2">
    <citation type="submission" date="2018-06" db="EMBL/GenBank/DDBJ databases">
        <authorList>
            <consortium name="Pathogen Informatics"/>
            <person name="Doyle S."/>
        </authorList>
    </citation>
    <scope>NUCLEOTIDE SEQUENCE [LARGE SCALE GENOMIC DNA]</scope>
    <source>
        <strain evidence="3 5">NCTC13532</strain>
        <strain evidence="2 6">NCTC13560</strain>
    </source>
</reference>
<keyword evidence="4" id="KW-1185">Reference proteome</keyword>
<dbReference type="Proteomes" id="UP000185725">
    <property type="component" value="Unassembled WGS sequence"/>
</dbReference>
<evidence type="ECO:0000313" key="4">
    <source>
        <dbReference type="Proteomes" id="UP000185725"/>
    </source>
</evidence>
<evidence type="ECO:0000313" key="6">
    <source>
        <dbReference type="Proteomes" id="UP000255231"/>
    </source>
</evidence>
<name>A0A381FR64_9FLAO</name>
<proteinExistence type="predicted"/>
<dbReference type="EMBL" id="UFVS01000001">
    <property type="protein sequence ID" value="SUX41287.1"/>
    <property type="molecule type" value="Genomic_DNA"/>
</dbReference>
<protein>
    <submittedName>
        <fullName evidence="3">Uncharacterized protein</fullName>
    </submittedName>
</protein>
<organism evidence="3 5">
    <name type="scientific">Chryseobacterium indoltheticum</name>
    <dbReference type="NCBI Taxonomy" id="254"/>
    <lineage>
        <taxon>Bacteria</taxon>
        <taxon>Pseudomonadati</taxon>
        <taxon>Bacteroidota</taxon>
        <taxon>Flavobacteriia</taxon>
        <taxon>Flavobacteriales</taxon>
        <taxon>Weeksellaceae</taxon>
        <taxon>Chryseobacterium group</taxon>
        <taxon>Chryseobacterium</taxon>
    </lineage>
</organism>
<gene>
    <name evidence="3" type="ORF">NCTC13532_04671</name>
    <name evidence="2" type="ORF">NCTC13560_00082</name>
    <name evidence="1" type="ORF">SAMN05421682_104122</name>
</gene>